<dbReference type="InterPro" id="IPR011006">
    <property type="entry name" value="CheY-like_superfamily"/>
</dbReference>
<dbReference type="Gene3D" id="3.40.50.2300">
    <property type="match status" value="1"/>
</dbReference>
<name>A0A852VZ71_PSEA5</name>
<dbReference type="CDD" id="cd00383">
    <property type="entry name" value="trans_reg_C"/>
    <property type="match status" value="1"/>
</dbReference>
<dbReference type="InterPro" id="IPR039420">
    <property type="entry name" value="WalR-like"/>
</dbReference>
<gene>
    <name evidence="7" type="ORF">ATL51_5402</name>
    <name evidence="6" type="ORF">HDA37_000876</name>
</gene>
<dbReference type="Proteomes" id="UP000549695">
    <property type="component" value="Unassembled WGS sequence"/>
</dbReference>
<dbReference type="Pfam" id="PF00486">
    <property type="entry name" value="Trans_reg_C"/>
    <property type="match status" value="1"/>
</dbReference>
<keyword evidence="9" id="KW-1185">Reference proteome</keyword>
<dbReference type="GO" id="GO:0006355">
    <property type="term" value="P:regulation of DNA-templated transcription"/>
    <property type="evidence" value="ECO:0007669"/>
    <property type="project" value="InterPro"/>
</dbReference>
<proteinExistence type="predicted"/>
<dbReference type="GeneID" id="98050694"/>
<dbReference type="GO" id="GO:0032993">
    <property type="term" value="C:protein-DNA complex"/>
    <property type="evidence" value="ECO:0007669"/>
    <property type="project" value="TreeGrafter"/>
</dbReference>
<dbReference type="Pfam" id="PF00072">
    <property type="entry name" value="Response_reg"/>
    <property type="match status" value="1"/>
</dbReference>
<feature type="domain" description="Response regulatory" evidence="4">
    <location>
        <begin position="2"/>
        <end position="116"/>
    </location>
</feature>
<dbReference type="EMBL" id="PHUJ01000003">
    <property type="protein sequence ID" value="PKB33636.1"/>
    <property type="molecule type" value="Genomic_DNA"/>
</dbReference>
<dbReference type="SMART" id="SM00862">
    <property type="entry name" value="Trans_reg_C"/>
    <property type="match status" value="1"/>
</dbReference>
<evidence type="ECO:0000259" key="5">
    <source>
        <dbReference type="PROSITE" id="PS51755"/>
    </source>
</evidence>
<accession>A0A852VZ71</accession>
<feature type="domain" description="OmpR/PhoB-type" evidence="5">
    <location>
        <begin position="124"/>
        <end position="219"/>
    </location>
</feature>
<evidence type="ECO:0000259" key="4">
    <source>
        <dbReference type="PROSITE" id="PS50110"/>
    </source>
</evidence>
<dbReference type="Gene3D" id="1.10.10.10">
    <property type="entry name" value="Winged helix-like DNA-binding domain superfamily/Winged helix DNA-binding domain"/>
    <property type="match status" value="1"/>
</dbReference>
<reference evidence="6 9" key="1">
    <citation type="submission" date="2020-07" db="EMBL/GenBank/DDBJ databases">
        <title>Sequencing the genomes of 1000 actinobacteria strains.</title>
        <authorList>
            <person name="Klenk H.-P."/>
        </authorList>
    </citation>
    <scope>NUCLEOTIDE SEQUENCE [LARGE SCALE GENOMIC DNA]</scope>
    <source>
        <strain evidence="7 8">DSM 44104</strain>
        <strain evidence="6 9">DSM 44749</strain>
    </source>
</reference>
<keyword evidence="1 3" id="KW-0238">DNA-binding</keyword>
<evidence type="ECO:0000256" key="1">
    <source>
        <dbReference type="ARBA" id="ARBA00023125"/>
    </source>
</evidence>
<dbReference type="EMBL" id="JACCCZ010000001">
    <property type="protein sequence ID" value="NYG00591.1"/>
    <property type="molecule type" value="Genomic_DNA"/>
</dbReference>
<organism evidence="6 9">
    <name type="scientific">Pseudonocardia alni</name>
    <name type="common">Amycolata alni</name>
    <dbReference type="NCBI Taxonomy" id="33907"/>
    <lineage>
        <taxon>Bacteria</taxon>
        <taxon>Bacillati</taxon>
        <taxon>Actinomycetota</taxon>
        <taxon>Actinomycetes</taxon>
        <taxon>Pseudonocardiales</taxon>
        <taxon>Pseudonocardiaceae</taxon>
        <taxon>Pseudonocardia</taxon>
    </lineage>
</organism>
<evidence type="ECO:0000256" key="3">
    <source>
        <dbReference type="PROSITE-ProRule" id="PRU01091"/>
    </source>
</evidence>
<dbReference type="Gene3D" id="6.10.250.690">
    <property type="match status" value="1"/>
</dbReference>
<evidence type="ECO:0000256" key="2">
    <source>
        <dbReference type="PROSITE-ProRule" id="PRU00169"/>
    </source>
</evidence>
<dbReference type="SMART" id="SM00448">
    <property type="entry name" value="REC"/>
    <property type="match status" value="1"/>
</dbReference>
<dbReference type="AlphaFoldDB" id="A0A852VZ71"/>
<dbReference type="Proteomes" id="UP000232453">
    <property type="component" value="Unassembled WGS sequence"/>
</dbReference>
<dbReference type="PANTHER" id="PTHR48111">
    <property type="entry name" value="REGULATOR OF RPOS"/>
    <property type="match status" value="1"/>
</dbReference>
<keyword evidence="2" id="KW-0597">Phosphoprotein</keyword>
<evidence type="ECO:0000313" key="7">
    <source>
        <dbReference type="EMBL" id="PKB33636.1"/>
    </source>
</evidence>
<dbReference type="GO" id="GO:0005829">
    <property type="term" value="C:cytosol"/>
    <property type="evidence" value="ECO:0007669"/>
    <property type="project" value="TreeGrafter"/>
</dbReference>
<dbReference type="GO" id="GO:0000156">
    <property type="term" value="F:phosphorelay response regulator activity"/>
    <property type="evidence" value="ECO:0007669"/>
    <property type="project" value="TreeGrafter"/>
</dbReference>
<evidence type="ECO:0000313" key="8">
    <source>
        <dbReference type="Proteomes" id="UP000232453"/>
    </source>
</evidence>
<dbReference type="InterPro" id="IPR001789">
    <property type="entry name" value="Sig_transdc_resp-reg_receiver"/>
</dbReference>
<dbReference type="PROSITE" id="PS50110">
    <property type="entry name" value="RESPONSE_REGULATORY"/>
    <property type="match status" value="1"/>
</dbReference>
<feature type="DNA-binding region" description="OmpR/PhoB-type" evidence="3">
    <location>
        <begin position="124"/>
        <end position="219"/>
    </location>
</feature>
<dbReference type="RefSeq" id="WP_073577170.1">
    <property type="nucleotide sequence ID" value="NZ_BAAAJZ010000005.1"/>
</dbReference>
<dbReference type="InterPro" id="IPR036388">
    <property type="entry name" value="WH-like_DNA-bd_sf"/>
</dbReference>
<dbReference type="GO" id="GO:0000976">
    <property type="term" value="F:transcription cis-regulatory region binding"/>
    <property type="evidence" value="ECO:0007669"/>
    <property type="project" value="TreeGrafter"/>
</dbReference>
<evidence type="ECO:0000313" key="6">
    <source>
        <dbReference type="EMBL" id="NYG00591.1"/>
    </source>
</evidence>
<protein>
    <submittedName>
        <fullName evidence="6">DNA-binding response OmpR family regulator</fullName>
    </submittedName>
</protein>
<comment type="caution">
    <text evidence="6">The sequence shown here is derived from an EMBL/GenBank/DDBJ whole genome shotgun (WGS) entry which is preliminary data.</text>
</comment>
<evidence type="ECO:0000313" key="9">
    <source>
        <dbReference type="Proteomes" id="UP000549695"/>
    </source>
</evidence>
<dbReference type="PROSITE" id="PS51755">
    <property type="entry name" value="OMPR_PHOB"/>
    <property type="match status" value="1"/>
</dbReference>
<dbReference type="PANTHER" id="PTHR48111:SF36">
    <property type="entry name" value="TRANSCRIPTIONAL REGULATORY PROTEIN CUTR"/>
    <property type="match status" value="1"/>
</dbReference>
<dbReference type="InterPro" id="IPR001867">
    <property type="entry name" value="OmpR/PhoB-type_DNA-bd"/>
</dbReference>
<dbReference type="SUPFAM" id="SSF52172">
    <property type="entry name" value="CheY-like"/>
    <property type="match status" value="1"/>
</dbReference>
<sequence>MRVIVVEDEPAMADAVVRGLRRDGMAVDVAYDGDEGSEKLSVTRYDVAVLDRDLPGRSGDDLCDELVAAGGLTRVLMLTASGTPADKVEGLSRGADDYLVKPFDFPELVARVRALGRRATPAVPPTLRAGDVVLDPARRTVLRSGRPVELTRKEFGVLEVLLAAGGAVVSSEELLERVWDENADPFTTTVRVTVMTLRKKLGAPGPIDTVVGAGYRVPADGTPTA</sequence>
<accession>A0AA44ZS39</accession>
<feature type="modified residue" description="4-aspartylphosphate" evidence="2">
    <location>
        <position position="51"/>
    </location>
</feature>